<proteinExistence type="predicted"/>
<dbReference type="Pfam" id="PF09697">
    <property type="entry name" value="Porph_ging"/>
    <property type="match status" value="1"/>
</dbReference>
<evidence type="ECO:0000313" key="2">
    <source>
        <dbReference type="Proteomes" id="UP000831460"/>
    </source>
</evidence>
<reference evidence="1 2" key="1">
    <citation type="submission" date="2022-03" db="EMBL/GenBank/DDBJ databases">
        <title>Chryseobacterium sp. isolated from particulate matters in swine house.</title>
        <authorList>
            <person name="Won M."/>
            <person name="Kim S.-J."/>
            <person name="Kwon S.-W."/>
        </authorList>
    </citation>
    <scope>NUCLEOTIDE SEQUENCE [LARGE SCALE GENOMIC DNA]</scope>
    <source>
        <strain evidence="1 2">SC2-2</strain>
    </source>
</reference>
<organism evidence="1 2">
    <name type="scientific">Chryseobacterium suipulveris</name>
    <dbReference type="NCBI Taxonomy" id="2929800"/>
    <lineage>
        <taxon>Bacteria</taxon>
        <taxon>Pseudomonadati</taxon>
        <taxon>Bacteroidota</taxon>
        <taxon>Flavobacteriia</taxon>
        <taxon>Flavobacteriales</taxon>
        <taxon>Weeksellaceae</taxon>
        <taxon>Chryseobacterium group</taxon>
        <taxon>Chryseobacterium</taxon>
    </lineage>
</organism>
<dbReference type="Proteomes" id="UP000831460">
    <property type="component" value="Chromosome"/>
</dbReference>
<dbReference type="NCBIfam" id="TIGR01200">
    <property type="entry name" value="GLPGLI"/>
    <property type="match status" value="1"/>
</dbReference>
<keyword evidence="2" id="KW-1185">Reference proteome</keyword>
<name>A0ABY4BVL9_9FLAO</name>
<dbReference type="EMBL" id="CP094532">
    <property type="protein sequence ID" value="UOE42212.1"/>
    <property type="molecule type" value="Genomic_DNA"/>
</dbReference>
<evidence type="ECO:0000313" key="1">
    <source>
        <dbReference type="EMBL" id="UOE42212.1"/>
    </source>
</evidence>
<sequence>MEKVFAIVRFSSPLSVAVARTSQSRFPLAEILTKLVRIVMNKTFLIILIILFNQLYSQSNNRFVYELKFVRDTISDKPLTNILFLDTNDKEIKFYYQELYELDSTQKATKNYASSMSLNTSLMLKRKANSFKNENFVFVDTDYFKYETTDKMIWTILPETKKQNNYDLQKATTSFGGRTWVAWFCKNIPINQGPFKFQGLPGLIFQIEDEKKHFSFNLIQIKKLENEYDTARIIDSNFGKNAIPISLEKYNKILLNSYNNPYSEIRTKLERGEDYTFAAYGRQIKSVKDLDEVRKVIQQEKRKYYNPIELDKAVKYGE</sequence>
<gene>
    <name evidence="1" type="ORF">MTP09_06125</name>
</gene>
<protein>
    <submittedName>
        <fullName evidence="1">GLPGLI family protein</fullName>
    </submittedName>
</protein>
<accession>A0ABY4BVL9</accession>
<dbReference type="InterPro" id="IPR005901">
    <property type="entry name" value="GLPGLI"/>
</dbReference>
<dbReference type="RefSeq" id="WP_243551190.1">
    <property type="nucleotide sequence ID" value="NZ_CP094532.1"/>
</dbReference>